<evidence type="ECO:0000313" key="2">
    <source>
        <dbReference type="EMBL" id="EMI54182.1"/>
    </source>
</evidence>
<dbReference type="OrthoDB" id="290421at2"/>
<organism evidence="2 3">
    <name type="scientific">Rhodopirellula sallentina SM41</name>
    <dbReference type="NCBI Taxonomy" id="1263870"/>
    <lineage>
        <taxon>Bacteria</taxon>
        <taxon>Pseudomonadati</taxon>
        <taxon>Planctomycetota</taxon>
        <taxon>Planctomycetia</taxon>
        <taxon>Pirellulales</taxon>
        <taxon>Pirellulaceae</taxon>
        <taxon>Rhodopirellula</taxon>
    </lineage>
</organism>
<evidence type="ECO:0000256" key="1">
    <source>
        <dbReference type="SAM" id="Phobius"/>
    </source>
</evidence>
<evidence type="ECO:0000313" key="3">
    <source>
        <dbReference type="Proteomes" id="UP000011885"/>
    </source>
</evidence>
<name>M5TY91_9BACT</name>
<keyword evidence="1" id="KW-0812">Transmembrane</keyword>
<dbReference type="Proteomes" id="UP000011885">
    <property type="component" value="Unassembled WGS sequence"/>
</dbReference>
<reference evidence="2 3" key="1">
    <citation type="journal article" date="2013" name="Mar. Genomics">
        <title>Expression of sulfatases in Rhodopirellula baltica and the diversity of sulfatases in the genus Rhodopirellula.</title>
        <authorList>
            <person name="Wegner C.E."/>
            <person name="Richter-Heitmann T."/>
            <person name="Klindworth A."/>
            <person name="Klockow C."/>
            <person name="Richter M."/>
            <person name="Achstetter T."/>
            <person name="Glockner F.O."/>
            <person name="Harder J."/>
        </authorList>
    </citation>
    <scope>NUCLEOTIDE SEQUENCE [LARGE SCALE GENOMIC DNA]</scope>
    <source>
        <strain evidence="2 3">SM41</strain>
    </source>
</reference>
<protein>
    <submittedName>
        <fullName evidence="2">Putative membrane protein</fullName>
    </submittedName>
</protein>
<accession>M5TY91</accession>
<dbReference type="EMBL" id="ANOH01000290">
    <property type="protein sequence ID" value="EMI54182.1"/>
    <property type="molecule type" value="Genomic_DNA"/>
</dbReference>
<gene>
    <name evidence="2" type="ORF">RSSM_04377</name>
</gene>
<dbReference type="PATRIC" id="fig|1263870.3.peg.4626"/>
<comment type="caution">
    <text evidence="2">The sequence shown here is derived from an EMBL/GenBank/DDBJ whole genome shotgun (WGS) entry which is preliminary data.</text>
</comment>
<keyword evidence="1" id="KW-1133">Transmembrane helix</keyword>
<sequence length="102" mass="11026">MSDAKTRGFVIAPGSVLPEYLRAEQAGQLPGVEGGGVERSPWAVLTVLFVVTGAFGLPLLWRNDRFSLAGKCFWSVAVTVYTVALFYGMFLVVRWSLGDAAI</sequence>
<keyword evidence="1" id="KW-0472">Membrane</keyword>
<feature type="transmembrane region" description="Helical" evidence="1">
    <location>
        <begin position="73"/>
        <end position="97"/>
    </location>
</feature>
<feature type="transmembrane region" description="Helical" evidence="1">
    <location>
        <begin position="42"/>
        <end position="61"/>
    </location>
</feature>
<proteinExistence type="predicted"/>
<dbReference type="AlphaFoldDB" id="M5TY91"/>
<dbReference type="RefSeq" id="WP_008682844.1">
    <property type="nucleotide sequence ID" value="NZ_ANOH01000290.1"/>
</dbReference>
<keyword evidence="3" id="KW-1185">Reference proteome</keyword>